<gene>
    <name evidence="5" type="ORF">J4Q44_G00338500</name>
</gene>
<dbReference type="GO" id="GO:0000976">
    <property type="term" value="F:transcription cis-regulatory region binding"/>
    <property type="evidence" value="ECO:0007669"/>
    <property type="project" value="TreeGrafter"/>
</dbReference>
<dbReference type="EMBL" id="JAGTTL010000033">
    <property type="protein sequence ID" value="KAK6296137.1"/>
    <property type="molecule type" value="Genomic_DNA"/>
</dbReference>
<feature type="compositionally biased region" description="Low complexity" evidence="3">
    <location>
        <begin position="1"/>
        <end position="28"/>
    </location>
</feature>
<feature type="region of interest" description="Disordered" evidence="3">
    <location>
        <begin position="1"/>
        <end position="53"/>
    </location>
</feature>
<feature type="domain" description="Period circadian protein homolog PER 1-3 bHLH-like" evidence="4">
    <location>
        <begin position="46"/>
        <end position="105"/>
    </location>
</feature>
<dbReference type="GO" id="GO:0000122">
    <property type="term" value="P:negative regulation of transcription by RNA polymerase II"/>
    <property type="evidence" value="ECO:0007669"/>
    <property type="project" value="TreeGrafter"/>
</dbReference>
<feature type="compositionally biased region" description="Polar residues" evidence="3">
    <location>
        <begin position="30"/>
        <end position="47"/>
    </location>
</feature>
<dbReference type="PANTHER" id="PTHR11269:SF9">
    <property type="entry name" value="PERIOD CIRCADIAN PROTEIN HOMOLOG 2"/>
    <property type="match status" value="1"/>
</dbReference>
<dbReference type="InterPro" id="IPR050760">
    <property type="entry name" value="Period_circadian_regulator"/>
</dbReference>
<name>A0AAN8QNH2_9TELE</name>
<comment type="caution">
    <text evidence="5">The sequence shown here is derived from an EMBL/GenBank/DDBJ whole genome shotgun (WGS) entry which is preliminary data.</text>
</comment>
<dbReference type="GO" id="GO:0001222">
    <property type="term" value="F:transcription corepressor binding"/>
    <property type="evidence" value="ECO:0007669"/>
    <property type="project" value="TreeGrafter"/>
</dbReference>
<protein>
    <recommendedName>
        <fullName evidence="4">Period circadian protein homolog PER 1-3 bHLH-like domain-containing protein</fullName>
    </recommendedName>
</protein>
<dbReference type="GO" id="GO:0032922">
    <property type="term" value="P:circadian regulation of gene expression"/>
    <property type="evidence" value="ECO:0007669"/>
    <property type="project" value="TreeGrafter"/>
</dbReference>
<evidence type="ECO:0000259" key="4">
    <source>
        <dbReference type="Pfam" id="PF23170"/>
    </source>
</evidence>
<evidence type="ECO:0000313" key="5">
    <source>
        <dbReference type="EMBL" id="KAK6296137.1"/>
    </source>
</evidence>
<dbReference type="Proteomes" id="UP001356427">
    <property type="component" value="Unassembled WGS sequence"/>
</dbReference>
<dbReference type="AlphaFoldDB" id="A0AAN8QNH2"/>
<proteinExistence type="predicted"/>
<evidence type="ECO:0000256" key="2">
    <source>
        <dbReference type="ARBA" id="ARBA00023242"/>
    </source>
</evidence>
<keyword evidence="2" id="KW-0539">Nucleus</keyword>
<comment type="subcellular location">
    <subcellularLocation>
        <location evidence="1">Nucleus</location>
    </subcellularLocation>
</comment>
<accession>A0AAN8QNH2</accession>
<sequence>MESSESNKSSNSHSPSPPSSSSAFSRVSSEQDNPSSSGCSSEQSAKAKTQKELFKTLKELKMHPPSEKRSKGNASTVNTLKYALRCVKQVKANDEYYQMLMINDSQPPGLDVPSFINSITSEYTNKNTEYNLTNVCGNA</sequence>
<reference evidence="5 6" key="1">
    <citation type="submission" date="2021-04" db="EMBL/GenBank/DDBJ databases">
        <authorList>
            <person name="De Guttry C."/>
            <person name="Zahm M."/>
            <person name="Klopp C."/>
            <person name="Cabau C."/>
            <person name="Louis A."/>
            <person name="Berthelot C."/>
            <person name="Parey E."/>
            <person name="Roest Crollius H."/>
            <person name="Montfort J."/>
            <person name="Robinson-Rechavi M."/>
            <person name="Bucao C."/>
            <person name="Bouchez O."/>
            <person name="Gislard M."/>
            <person name="Lluch J."/>
            <person name="Milhes M."/>
            <person name="Lampietro C."/>
            <person name="Lopez Roques C."/>
            <person name="Donnadieu C."/>
            <person name="Braasch I."/>
            <person name="Desvignes T."/>
            <person name="Postlethwait J."/>
            <person name="Bobe J."/>
            <person name="Wedekind C."/>
            <person name="Guiguen Y."/>
        </authorList>
    </citation>
    <scope>NUCLEOTIDE SEQUENCE [LARGE SCALE GENOMIC DNA]</scope>
    <source>
        <strain evidence="5">Cs_M1</strain>
        <tissue evidence="5">Blood</tissue>
    </source>
</reference>
<keyword evidence="6" id="KW-1185">Reference proteome</keyword>
<evidence type="ECO:0000256" key="3">
    <source>
        <dbReference type="SAM" id="MobiDB-lite"/>
    </source>
</evidence>
<dbReference type="GO" id="GO:0043153">
    <property type="term" value="P:entrainment of circadian clock by photoperiod"/>
    <property type="evidence" value="ECO:0007669"/>
    <property type="project" value="TreeGrafter"/>
</dbReference>
<dbReference type="Pfam" id="PF23170">
    <property type="entry name" value="bHLH_PER"/>
    <property type="match status" value="1"/>
</dbReference>
<dbReference type="GO" id="GO:0005634">
    <property type="term" value="C:nucleus"/>
    <property type="evidence" value="ECO:0007669"/>
    <property type="project" value="UniProtKB-SubCell"/>
</dbReference>
<organism evidence="5 6">
    <name type="scientific">Coregonus suidteri</name>
    <dbReference type="NCBI Taxonomy" id="861788"/>
    <lineage>
        <taxon>Eukaryota</taxon>
        <taxon>Metazoa</taxon>
        <taxon>Chordata</taxon>
        <taxon>Craniata</taxon>
        <taxon>Vertebrata</taxon>
        <taxon>Euteleostomi</taxon>
        <taxon>Actinopterygii</taxon>
        <taxon>Neopterygii</taxon>
        <taxon>Teleostei</taxon>
        <taxon>Protacanthopterygii</taxon>
        <taxon>Salmoniformes</taxon>
        <taxon>Salmonidae</taxon>
        <taxon>Coregoninae</taxon>
        <taxon>Coregonus</taxon>
    </lineage>
</organism>
<dbReference type="InterPro" id="IPR057310">
    <property type="entry name" value="PER1-3_bHLH"/>
</dbReference>
<dbReference type="PANTHER" id="PTHR11269">
    <property type="entry name" value="PERIOD CIRCADIAN PROTEIN"/>
    <property type="match status" value="1"/>
</dbReference>
<dbReference type="GO" id="GO:0005737">
    <property type="term" value="C:cytoplasm"/>
    <property type="evidence" value="ECO:0007669"/>
    <property type="project" value="TreeGrafter"/>
</dbReference>
<evidence type="ECO:0000313" key="6">
    <source>
        <dbReference type="Proteomes" id="UP001356427"/>
    </source>
</evidence>
<evidence type="ECO:0000256" key="1">
    <source>
        <dbReference type="ARBA" id="ARBA00004123"/>
    </source>
</evidence>